<dbReference type="OrthoDB" id="9758509at2"/>
<dbReference type="STRING" id="1114924.SAMN05216258_103171"/>
<keyword evidence="6" id="KW-1185">Reference proteome</keyword>
<dbReference type="EMBL" id="FOQH01000003">
    <property type="protein sequence ID" value="SFH93656.1"/>
    <property type="molecule type" value="Genomic_DNA"/>
</dbReference>
<feature type="domain" description="Aldehyde oxidase/xanthine dehydrogenase a/b hammerhead" evidence="4">
    <location>
        <begin position="14"/>
        <end position="133"/>
    </location>
</feature>
<reference evidence="5 6" key="1">
    <citation type="submission" date="2016-10" db="EMBL/GenBank/DDBJ databases">
        <authorList>
            <person name="de Groot N.N."/>
        </authorList>
    </citation>
    <scope>NUCLEOTIDE SEQUENCE [LARGE SCALE GENOMIC DNA]</scope>
    <source>
        <strain evidence="5 6">CGMCC 1.11030</strain>
    </source>
</reference>
<evidence type="ECO:0000256" key="2">
    <source>
        <dbReference type="ARBA" id="ARBA00023002"/>
    </source>
</evidence>
<dbReference type="PANTHER" id="PTHR11908:SF132">
    <property type="entry name" value="ALDEHYDE OXIDASE 1-RELATED"/>
    <property type="match status" value="1"/>
</dbReference>
<name>A0A1I3E3U1_9RHOB</name>
<dbReference type="RefSeq" id="WP_092858971.1">
    <property type="nucleotide sequence ID" value="NZ_FOQH01000003.1"/>
</dbReference>
<dbReference type="InterPro" id="IPR036856">
    <property type="entry name" value="Ald_Oxase/Xan_DH_a/b_sf"/>
</dbReference>
<evidence type="ECO:0000313" key="6">
    <source>
        <dbReference type="Proteomes" id="UP000199377"/>
    </source>
</evidence>
<dbReference type="SUPFAM" id="SSF54665">
    <property type="entry name" value="CO dehydrogenase molybdoprotein N-domain-like"/>
    <property type="match status" value="1"/>
</dbReference>
<dbReference type="SMART" id="SM01008">
    <property type="entry name" value="Ald_Xan_dh_C"/>
    <property type="match status" value="1"/>
</dbReference>
<dbReference type="Proteomes" id="UP000199377">
    <property type="component" value="Unassembled WGS sequence"/>
</dbReference>
<dbReference type="Pfam" id="PF01315">
    <property type="entry name" value="Ald_Xan_dh_C"/>
    <property type="match status" value="1"/>
</dbReference>
<dbReference type="AlphaFoldDB" id="A0A1I3E3U1"/>
<dbReference type="Gene3D" id="3.90.1170.50">
    <property type="entry name" value="Aldehyde oxidase/xanthine dehydrogenase, a/b hammerhead"/>
    <property type="match status" value="1"/>
</dbReference>
<dbReference type="GO" id="GO:0005506">
    <property type="term" value="F:iron ion binding"/>
    <property type="evidence" value="ECO:0007669"/>
    <property type="project" value="InterPro"/>
</dbReference>
<feature type="compositionally biased region" description="Basic and acidic residues" evidence="3">
    <location>
        <begin position="1"/>
        <end position="11"/>
    </location>
</feature>
<sequence length="759" mass="80837">MSYQGRREDPRLTTGRGRYTDDVSLPGQLRAVFLRSDHAHGRIVSLDLDAVREAEGVRLALTQAEVAAAGWRRTAPPMPFPGHDGPLLAPESAVFAYDRVRYVGEPLAVVIAETEAQARDALELAEFEIEPLEAVVDPVAALAEGAPQLHDKIPGNRAFEYRFGDPEAVAEGFAAAAHRVRIALTSERLVPNPMEPKAAVASWDGDVLELHAPSQGMQGLRDALVYATGLAPEAVRVFAEDVGGAFGVRADAYPEYLAIALASRELGRPVKWLSTRSETMVSDYQGRGIVMEAELALDAEGRFLALSHDWIADLGHHPGTSGPLTSVMNAGVMATGAYRIPAIDGRVRLCVTNKTQLAAYRGAARPEMAYVVERLVDEAARQTGLDRLALRRLNAIGPDAYPYPLPFAPMPSAYDSGDLPRLLEDGLKMSDWQGFADRRAAAEAKGRLRGIGCALFVEPSGGVLPSDEAAITFEADGTILLHELAVASGQGHETVFPELVGSRLEIDPARISLSLQRNGGPARKGAGAFGSRTLMSQGSVLVECARQIVAKARDLAAQELAVEPSDLDYAEGEFRSRASNRTLGLLEIAAAHPGVLDTTVELPSPRNFPSGLHVAEVEVDPETGVTTIERYAALDDCGVVVNGTLVAGQVWGGLMQGLGQVFGERCVYDAEGQFLTATFMDYFMPRADLLPAATALDNLEIPSPTNELGAKGVGEAGTIGALPAAMNAILDALASRGVEAFDMPATPHRVWQALQDAAA</sequence>
<keyword evidence="1" id="KW-0500">Molybdenum</keyword>
<dbReference type="InterPro" id="IPR016208">
    <property type="entry name" value="Ald_Oxase/xanthine_DH-like"/>
</dbReference>
<proteinExistence type="predicted"/>
<accession>A0A1I3E3U1</accession>
<dbReference type="Gene3D" id="3.30.365.10">
    <property type="entry name" value="Aldehyde oxidase/xanthine dehydrogenase, molybdopterin binding domain"/>
    <property type="match status" value="4"/>
</dbReference>
<dbReference type="GO" id="GO:0016491">
    <property type="term" value="F:oxidoreductase activity"/>
    <property type="evidence" value="ECO:0007669"/>
    <property type="project" value="UniProtKB-KW"/>
</dbReference>
<dbReference type="PANTHER" id="PTHR11908">
    <property type="entry name" value="XANTHINE DEHYDROGENASE"/>
    <property type="match status" value="1"/>
</dbReference>
<dbReference type="InterPro" id="IPR008274">
    <property type="entry name" value="AldOxase/xan_DH_MoCoBD1"/>
</dbReference>
<gene>
    <name evidence="5" type="ORF">SAMN05216258_103171</name>
</gene>
<dbReference type="SUPFAM" id="SSF56003">
    <property type="entry name" value="Molybdenum cofactor-binding domain"/>
    <property type="match status" value="1"/>
</dbReference>
<organism evidence="5 6">
    <name type="scientific">Albimonas pacifica</name>
    <dbReference type="NCBI Taxonomy" id="1114924"/>
    <lineage>
        <taxon>Bacteria</taxon>
        <taxon>Pseudomonadati</taxon>
        <taxon>Pseudomonadota</taxon>
        <taxon>Alphaproteobacteria</taxon>
        <taxon>Rhodobacterales</taxon>
        <taxon>Paracoccaceae</taxon>
        <taxon>Albimonas</taxon>
    </lineage>
</organism>
<evidence type="ECO:0000256" key="3">
    <source>
        <dbReference type="SAM" id="MobiDB-lite"/>
    </source>
</evidence>
<dbReference type="InterPro" id="IPR046867">
    <property type="entry name" value="AldOxase/xan_DH_MoCoBD2"/>
</dbReference>
<evidence type="ECO:0000256" key="1">
    <source>
        <dbReference type="ARBA" id="ARBA00022505"/>
    </source>
</evidence>
<dbReference type="Pfam" id="PF20256">
    <property type="entry name" value="MoCoBD_2"/>
    <property type="match status" value="1"/>
</dbReference>
<dbReference type="Pfam" id="PF02738">
    <property type="entry name" value="MoCoBD_1"/>
    <property type="match status" value="1"/>
</dbReference>
<feature type="region of interest" description="Disordered" evidence="3">
    <location>
        <begin position="1"/>
        <end position="20"/>
    </location>
</feature>
<keyword evidence="2" id="KW-0560">Oxidoreductase</keyword>
<dbReference type="InterPro" id="IPR000674">
    <property type="entry name" value="Ald_Oxase/Xan_DH_a/b"/>
</dbReference>
<evidence type="ECO:0000259" key="4">
    <source>
        <dbReference type="SMART" id="SM01008"/>
    </source>
</evidence>
<dbReference type="InterPro" id="IPR037165">
    <property type="entry name" value="AldOxase/xan_DH_Mopterin-bd_sf"/>
</dbReference>
<evidence type="ECO:0000313" key="5">
    <source>
        <dbReference type="EMBL" id="SFH93656.1"/>
    </source>
</evidence>
<protein>
    <submittedName>
        <fullName evidence="5">Carbon-monoxide dehydrogenase large subunit</fullName>
    </submittedName>
</protein>